<dbReference type="EC" id="2.8.4.3" evidence="8 13"/>
<dbReference type="PATRIC" id="fig|1497955.3.peg.1433"/>
<dbReference type="InterPro" id="IPR006463">
    <property type="entry name" value="MiaB_methiolase"/>
</dbReference>
<dbReference type="Pfam" id="PF01938">
    <property type="entry name" value="TRAM"/>
    <property type="match status" value="1"/>
</dbReference>
<keyword evidence="5 13" id="KW-0479">Metal-binding</keyword>
<dbReference type="GO" id="GO:0035597">
    <property type="term" value="F:tRNA-2-methylthio-N(6)-dimethylallyladenosine(37) synthase activity"/>
    <property type="evidence" value="ECO:0007669"/>
    <property type="project" value="UniProtKB-EC"/>
</dbReference>
<feature type="binding site" evidence="13">
    <location>
        <position position="199"/>
    </location>
    <ligand>
        <name>[4Fe-4S] cluster</name>
        <dbReference type="ChEBI" id="CHEBI:49883"/>
        <label>2</label>
        <note>4Fe-4S-S-AdoMet</note>
    </ligand>
</feature>
<dbReference type="Proteomes" id="UP000070080">
    <property type="component" value="Unassembled WGS sequence"/>
</dbReference>
<feature type="binding site" evidence="13">
    <location>
        <position position="117"/>
    </location>
    <ligand>
        <name>[4Fe-4S] cluster</name>
        <dbReference type="ChEBI" id="CHEBI:49883"/>
        <label>1</label>
    </ligand>
</feature>
<dbReference type="PROSITE" id="PS01278">
    <property type="entry name" value="MTTASE_RADICAL"/>
    <property type="match status" value="1"/>
</dbReference>
<dbReference type="PANTHER" id="PTHR43020">
    <property type="entry name" value="CDK5 REGULATORY SUBUNIT-ASSOCIATED PROTEIN 1"/>
    <property type="match status" value="1"/>
</dbReference>
<comment type="function">
    <text evidence="1 13">Catalyzes the methylthiolation of N6-(dimethylallyl)adenosine (i(6)A), leading to the formation of 2-methylthio-N6-(dimethylallyl)adenosine (ms(2)i(6)A) at position 37 in tRNAs that read codons beginning with uridine.</text>
</comment>
<feature type="binding site" evidence="13">
    <location>
        <position position="192"/>
    </location>
    <ligand>
        <name>[4Fe-4S] cluster</name>
        <dbReference type="ChEBI" id="CHEBI:49883"/>
        <label>2</label>
        <note>4Fe-4S-S-AdoMet</note>
    </ligand>
</feature>
<keyword evidence="18" id="KW-1185">Reference proteome</keyword>
<dbReference type="CDD" id="cd01335">
    <property type="entry name" value="Radical_SAM"/>
    <property type="match status" value="1"/>
</dbReference>
<dbReference type="Gene3D" id="3.80.30.20">
    <property type="entry name" value="tm_1862 like domain"/>
    <property type="match status" value="1"/>
</dbReference>
<evidence type="ECO:0000313" key="18">
    <source>
        <dbReference type="Proteomes" id="UP000070080"/>
    </source>
</evidence>
<dbReference type="InterPro" id="IPR013848">
    <property type="entry name" value="Methylthiotransferase_N"/>
</dbReference>
<dbReference type="InterPro" id="IPR023404">
    <property type="entry name" value="rSAM_horseshoe"/>
</dbReference>
<evidence type="ECO:0000256" key="4">
    <source>
        <dbReference type="ARBA" id="ARBA00022691"/>
    </source>
</evidence>
<dbReference type="InterPro" id="IPR006638">
    <property type="entry name" value="Elp3/MiaA/NifB-like_rSAM"/>
</dbReference>
<dbReference type="PROSITE" id="PS50926">
    <property type="entry name" value="TRAM"/>
    <property type="match status" value="1"/>
</dbReference>
<evidence type="ECO:0000259" key="15">
    <source>
        <dbReference type="PROSITE" id="PS51449"/>
    </source>
</evidence>
<feature type="binding site" evidence="13">
    <location>
        <position position="83"/>
    </location>
    <ligand>
        <name>[4Fe-4S] cluster</name>
        <dbReference type="ChEBI" id="CHEBI:49883"/>
        <label>1</label>
    </ligand>
</feature>
<evidence type="ECO:0000256" key="1">
    <source>
        <dbReference type="ARBA" id="ARBA00003234"/>
    </source>
</evidence>
<comment type="catalytic activity">
    <reaction evidence="9 13">
        <text>N(6)-dimethylallyladenosine(37) in tRNA + (sulfur carrier)-SH + AH2 + 2 S-adenosyl-L-methionine = 2-methylsulfanyl-N(6)-dimethylallyladenosine(37) in tRNA + (sulfur carrier)-H + 5'-deoxyadenosine + L-methionine + A + S-adenosyl-L-homocysteine + 2 H(+)</text>
        <dbReference type="Rhea" id="RHEA:37067"/>
        <dbReference type="Rhea" id="RHEA-COMP:10375"/>
        <dbReference type="Rhea" id="RHEA-COMP:10376"/>
        <dbReference type="Rhea" id="RHEA-COMP:14737"/>
        <dbReference type="Rhea" id="RHEA-COMP:14739"/>
        <dbReference type="ChEBI" id="CHEBI:13193"/>
        <dbReference type="ChEBI" id="CHEBI:15378"/>
        <dbReference type="ChEBI" id="CHEBI:17319"/>
        <dbReference type="ChEBI" id="CHEBI:17499"/>
        <dbReference type="ChEBI" id="CHEBI:29917"/>
        <dbReference type="ChEBI" id="CHEBI:57844"/>
        <dbReference type="ChEBI" id="CHEBI:57856"/>
        <dbReference type="ChEBI" id="CHEBI:59789"/>
        <dbReference type="ChEBI" id="CHEBI:64428"/>
        <dbReference type="ChEBI" id="CHEBI:74415"/>
        <dbReference type="ChEBI" id="CHEBI:74417"/>
        <dbReference type="EC" id="2.8.4.3"/>
    </reaction>
</comment>
<organism evidence="17 18">
    <name type="scientific">Amygdalobacter nucleatus</name>
    <dbReference type="NCBI Taxonomy" id="3029274"/>
    <lineage>
        <taxon>Bacteria</taxon>
        <taxon>Bacillati</taxon>
        <taxon>Bacillota</taxon>
        <taxon>Clostridia</taxon>
        <taxon>Eubacteriales</taxon>
        <taxon>Oscillospiraceae</taxon>
        <taxon>Amygdalobacter</taxon>
    </lineage>
</organism>
<dbReference type="Pfam" id="PF04055">
    <property type="entry name" value="Radical_SAM"/>
    <property type="match status" value="1"/>
</dbReference>
<evidence type="ECO:0000256" key="11">
    <source>
        <dbReference type="ARBA" id="ARBA00080698"/>
    </source>
</evidence>
<dbReference type="InterPro" id="IPR002792">
    <property type="entry name" value="TRAM_dom"/>
</dbReference>
<evidence type="ECO:0000313" key="17">
    <source>
        <dbReference type="EMBL" id="KXB38747.1"/>
    </source>
</evidence>
<evidence type="ECO:0000259" key="16">
    <source>
        <dbReference type="PROSITE" id="PS51918"/>
    </source>
</evidence>
<feature type="domain" description="TRAM" evidence="14">
    <location>
        <begin position="414"/>
        <end position="494"/>
    </location>
</feature>
<comment type="cofactor">
    <cofactor evidence="13">
        <name>[4Fe-4S] cluster</name>
        <dbReference type="ChEBI" id="CHEBI:49883"/>
    </cofactor>
    <text evidence="13">Binds 2 [4Fe-4S] clusters. One cluster is coordinated with 3 cysteines and an exchangeable S-adenosyl-L-methionine.</text>
</comment>
<evidence type="ECO:0000256" key="6">
    <source>
        <dbReference type="ARBA" id="ARBA00023004"/>
    </source>
</evidence>
<keyword evidence="13" id="KW-0819">tRNA processing</keyword>
<reference evidence="18" key="1">
    <citation type="submission" date="2016-01" db="EMBL/GenBank/DDBJ databases">
        <authorList>
            <person name="Mitreva M."/>
            <person name="Pepin K.H."/>
            <person name="Mihindukulasuriya K.A."/>
            <person name="Fulton R."/>
            <person name="Fronick C."/>
            <person name="O'Laughlin M."/>
            <person name="Miner T."/>
            <person name="Herter B."/>
            <person name="Rosa B.A."/>
            <person name="Cordes M."/>
            <person name="Tomlinson C."/>
            <person name="Wollam A."/>
            <person name="Palsikar V.B."/>
            <person name="Mardis E.R."/>
            <person name="Wilson R.K."/>
        </authorList>
    </citation>
    <scope>NUCLEOTIDE SEQUENCE [LARGE SCALE GENOMIC DNA]</scope>
    <source>
        <strain evidence="18">KA00274</strain>
    </source>
</reference>
<evidence type="ECO:0000256" key="5">
    <source>
        <dbReference type="ARBA" id="ARBA00022723"/>
    </source>
</evidence>
<dbReference type="InterPro" id="IPR007197">
    <property type="entry name" value="rSAM"/>
</dbReference>
<dbReference type="HAMAP" id="MF_01864">
    <property type="entry name" value="tRNA_metthiotr_MiaB"/>
    <property type="match status" value="1"/>
</dbReference>
<keyword evidence="4 13" id="KW-0949">S-adenosyl-L-methionine</keyword>
<sequence length="514" mass="59302">MRDDEVANLIKFKRVSEEDLQRQRDLCIENKALWGRGKQFYISTFGCQLNENDSEKVGGLLTEMGLTKTDDIQKADIILINTCSIRENAAGRFYGNLGELKAMKRNNPNLIVGVCGCMMKQEIYVERVKRSYRFVDIMFGPSDIWRLPEILNRRLRGSRRVYDISNDELIAEDQPILRERKYRALVSIMFGCNNFCTFCVVPHTRGRERSRNMDDIVHEVEDLVKEGYSEVMLLGQNVDSYGKEIREYRKAYPNAFAELVKRCAQTGIKRLRFMTSHPKDISLELLDVMQAYPNVERHLHLPLQSGSDKVLKAMNRHYNIERYMMIVDEARKRIPDLKFSTDIIVGFPGEEEADFEQTLAIMEKVRYATSYTFQYSPRPNTPAALEEQIPQEIVDERFQRLVNMQNEHSLEIAQAQVGRICEVLIEGVSDHVDDRYTGRSSDNFLINFSVPDSIWPGRLINQPASFKGDYLEGKFCKVRITEAKTFSLTGEYVSGLELESDDELDHSSLNIAEA</sequence>
<comment type="similarity">
    <text evidence="13">Belongs to the methylthiotransferase family. MiaB subfamily.</text>
</comment>
<dbReference type="InterPro" id="IPR038135">
    <property type="entry name" value="Methylthiotransferase_N_sf"/>
</dbReference>
<dbReference type="GO" id="GO:0051539">
    <property type="term" value="F:4 iron, 4 sulfur cluster binding"/>
    <property type="evidence" value="ECO:0007669"/>
    <property type="project" value="UniProtKB-UniRule"/>
</dbReference>
<evidence type="ECO:0000256" key="12">
    <source>
        <dbReference type="ARBA" id="ARBA00081141"/>
    </source>
</evidence>
<keyword evidence="3 13" id="KW-0808">Transferase</keyword>
<keyword evidence="2 13" id="KW-0004">4Fe-4S</keyword>
<dbReference type="NCBIfam" id="TIGR00089">
    <property type="entry name" value="MiaB/RimO family radical SAM methylthiotransferase"/>
    <property type="match status" value="1"/>
</dbReference>
<dbReference type="SFLD" id="SFLDG01082">
    <property type="entry name" value="B12-binding_domain_containing"/>
    <property type="match status" value="1"/>
</dbReference>
<comment type="subcellular location">
    <subcellularLocation>
        <location evidence="13">Cytoplasm</location>
    </subcellularLocation>
</comment>
<dbReference type="PROSITE" id="PS51918">
    <property type="entry name" value="RADICAL_SAM"/>
    <property type="match status" value="1"/>
</dbReference>
<dbReference type="PANTHER" id="PTHR43020:SF2">
    <property type="entry name" value="MITOCHONDRIAL TRNA METHYLTHIOTRANSFERASE CDK5RAP1"/>
    <property type="match status" value="1"/>
</dbReference>
<comment type="subunit">
    <text evidence="13">Monomer.</text>
</comment>
<name>A0A133Y6B3_9FIRM</name>
<feature type="domain" description="MTTase N-terminal" evidence="15">
    <location>
        <begin position="38"/>
        <end position="156"/>
    </location>
</feature>
<dbReference type="STRING" id="1497955.HMPREF1872_01466"/>
<feature type="binding site" evidence="13">
    <location>
        <position position="196"/>
    </location>
    <ligand>
        <name>[4Fe-4S] cluster</name>
        <dbReference type="ChEBI" id="CHEBI:49883"/>
        <label>2</label>
        <note>4Fe-4S-S-AdoMet</note>
    </ligand>
</feature>
<keyword evidence="6 13" id="KW-0408">Iron</keyword>
<dbReference type="InterPro" id="IPR020612">
    <property type="entry name" value="Methylthiotransferase_CS"/>
</dbReference>
<keyword evidence="7 13" id="KW-0411">Iron-sulfur</keyword>
<evidence type="ECO:0000256" key="8">
    <source>
        <dbReference type="ARBA" id="ARBA00033765"/>
    </source>
</evidence>
<evidence type="ECO:0000256" key="9">
    <source>
        <dbReference type="ARBA" id="ARBA00051425"/>
    </source>
</evidence>
<dbReference type="GO" id="GO:0005829">
    <property type="term" value="C:cytosol"/>
    <property type="evidence" value="ECO:0007669"/>
    <property type="project" value="TreeGrafter"/>
</dbReference>
<feature type="domain" description="Radical SAM core" evidence="16">
    <location>
        <begin position="178"/>
        <end position="411"/>
    </location>
</feature>
<dbReference type="NCBIfam" id="TIGR01574">
    <property type="entry name" value="miaB-methiolase"/>
    <property type="match status" value="1"/>
</dbReference>
<dbReference type="InterPro" id="IPR058240">
    <property type="entry name" value="rSAM_sf"/>
</dbReference>
<dbReference type="Pfam" id="PF00919">
    <property type="entry name" value="UPF0004"/>
    <property type="match status" value="1"/>
</dbReference>
<evidence type="ECO:0000256" key="2">
    <source>
        <dbReference type="ARBA" id="ARBA00022485"/>
    </source>
</evidence>
<dbReference type="FunFam" id="3.40.50.12160:FF:000003">
    <property type="entry name" value="CDK5 regulatory subunit-associated protein 1"/>
    <property type="match status" value="1"/>
</dbReference>
<dbReference type="SMART" id="SM00729">
    <property type="entry name" value="Elp3"/>
    <property type="match status" value="1"/>
</dbReference>
<evidence type="ECO:0000256" key="13">
    <source>
        <dbReference type="HAMAP-Rule" id="MF_01864"/>
    </source>
</evidence>
<dbReference type="GO" id="GO:0046872">
    <property type="term" value="F:metal ion binding"/>
    <property type="evidence" value="ECO:0007669"/>
    <property type="project" value="UniProtKB-KW"/>
</dbReference>
<dbReference type="AlphaFoldDB" id="A0A133Y6B3"/>
<comment type="caution">
    <text evidence="17">The sequence shown here is derived from an EMBL/GenBank/DDBJ whole genome shotgun (WGS) entry which is preliminary data.</text>
</comment>
<gene>
    <name evidence="13" type="primary">miaB</name>
    <name evidence="17" type="ORF">HMPREF1872_01466</name>
</gene>
<evidence type="ECO:0000259" key="14">
    <source>
        <dbReference type="PROSITE" id="PS50926"/>
    </source>
</evidence>
<dbReference type="Gene3D" id="3.40.50.12160">
    <property type="entry name" value="Methylthiotransferase, N-terminal domain"/>
    <property type="match status" value="1"/>
</dbReference>
<dbReference type="SFLD" id="SFLDS00029">
    <property type="entry name" value="Radical_SAM"/>
    <property type="match status" value="1"/>
</dbReference>
<dbReference type="InterPro" id="IPR005839">
    <property type="entry name" value="Methylthiotransferase"/>
</dbReference>
<dbReference type="SFLD" id="SFLDF00273">
    <property type="entry name" value="(dimethylallyl)adenosine_tRNA"/>
    <property type="match status" value="1"/>
</dbReference>
<proteinExistence type="inferred from homology"/>
<feature type="binding site" evidence="13">
    <location>
        <position position="47"/>
    </location>
    <ligand>
        <name>[4Fe-4S] cluster</name>
        <dbReference type="ChEBI" id="CHEBI:49883"/>
        <label>1</label>
    </ligand>
</feature>
<evidence type="ECO:0000256" key="7">
    <source>
        <dbReference type="ARBA" id="ARBA00023014"/>
    </source>
</evidence>
<protein>
    <recommendedName>
        <fullName evidence="10 13">tRNA-2-methylthio-N(6)-dimethylallyladenosine synthase</fullName>
        <ecNumber evidence="8 13">2.8.4.3</ecNumber>
    </recommendedName>
    <alternativeName>
        <fullName evidence="12 13">(Dimethylallyl)adenosine tRNA methylthiotransferase MiaB</fullName>
    </alternativeName>
    <alternativeName>
        <fullName evidence="11 13">tRNA-i(6)A37 methylthiotransferase</fullName>
    </alternativeName>
</protein>
<keyword evidence="13" id="KW-0963">Cytoplasm</keyword>
<dbReference type="PROSITE" id="PS51449">
    <property type="entry name" value="MTTASE_N"/>
    <property type="match status" value="1"/>
</dbReference>
<dbReference type="EMBL" id="LSCV01000046">
    <property type="protein sequence ID" value="KXB38747.1"/>
    <property type="molecule type" value="Genomic_DNA"/>
</dbReference>
<evidence type="ECO:0000256" key="10">
    <source>
        <dbReference type="ARBA" id="ARBA00068570"/>
    </source>
</evidence>
<dbReference type="FunFam" id="3.80.30.20:FF:000001">
    <property type="entry name" value="tRNA-2-methylthio-N(6)-dimethylallyladenosine synthase 2"/>
    <property type="match status" value="1"/>
</dbReference>
<dbReference type="SUPFAM" id="SSF102114">
    <property type="entry name" value="Radical SAM enzymes"/>
    <property type="match status" value="1"/>
</dbReference>
<dbReference type="SFLD" id="SFLDG01061">
    <property type="entry name" value="methylthiotransferase"/>
    <property type="match status" value="1"/>
</dbReference>
<evidence type="ECO:0000256" key="3">
    <source>
        <dbReference type="ARBA" id="ARBA00022679"/>
    </source>
</evidence>
<accession>A0A133Y6B3</accession>